<gene>
    <name evidence="1" type="ORF">K491DRAFT_690785</name>
</gene>
<protein>
    <submittedName>
        <fullName evidence="1">Uncharacterized protein</fullName>
    </submittedName>
</protein>
<dbReference type="EMBL" id="MU004322">
    <property type="protein sequence ID" value="KAF2657714.1"/>
    <property type="molecule type" value="Genomic_DNA"/>
</dbReference>
<reference evidence="1" key="1">
    <citation type="journal article" date="2020" name="Stud. Mycol.">
        <title>101 Dothideomycetes genomes: a test case for predicting lifestyles and emergence of pathogens.</title>
        <authorList>
            <person name="Haridas S."/>
            <person name="Albert R."/>
            <person name="Binder M."/>
            <person name="Bloem J."/>
            <person name="Labutti K."/>
            <person name="Salamov A."/>
            <person name="Andreopoulos B."/>
            <person name="Baker S."/>
            <person name="Barry K."/>
            <person name="Bills G."/>
            <person name="Bluhm B."/>
            <person name="Cannon C."/>
            <person name="Castanera R."/>
            <person name="Culley D."/>
            <person name="Daum C."/>
            <person name="Ezra D."/>
            <person name="Gonzalez J."/>
            <person name="Henrissat B."/>
            <person name="Kuo A."/>
            <person name="Liang C."/>
            <person name="Lipzen A."/>
            <person name="Lutzoni F."/>
            <person name="Magnuson J."/>
            <person name="Mondo S."/>
            <person name="Nolan M."/>
            <person name="Ohm R."/>
            <person name="Pangilinan J."/>
            <person name="Park H.-J."/>
            <person name="Ramirez L."/>
            <person name="Alfaro M."/>
            <person name="Sun H."/>
            <person name="Tritt A."/>
            <person name="Yoshinaga Y."/>
            <person name="Zwiers L.-H."/>
            <person name="Turgeon B."/>
            <person name="Goodwin S."/>
            <person name="Spatafora J."/>
            <person name="Crous P."/>
            <person name="Grigoriev I."/>
        </authorList>
    </citation>
    <scope>NUCLEOTIDE SEQUENCE</scope>
    <source>
        <strain evidence="1">CBS 122681</strain>
    </source>
</reference>
<proteinExistence type="predicted"/>
<organism evidence="1 2">
    <name type="scientific">Lophiostoma macrostomum CBS 122681</name>
    <dbReference type="NCBI Taxonomy" id="1314788"/>
    <lineage>
        <taxon>Eukaryota</taxon>
        <taxon>Fungi</taxon>
        <taxon>Dikarya</taxon>
        <taxon>Ascomycota</taxon>
        <taxon>Pezizomycotina</taxon>
        <taxon>Dothideomycetes</taxon>
        <taxon>Pleosporomycetidae</taxon>
        <taxon>Pleosporales</taxon>
        <taxon>Lophiostomataceae</taxon>
        <taxon>Lophiostoma</taxon>
    </lineage>
</organism>
<sequence length="302" mass="34384">MLRKGPIQTHDWTFTFLQGHVTGATRKNSRSRRTISQLFKSPHPFQLLIRSPPVPGTPITTHIAPIVSNFTYHKMQLLSLLTTADNSDTIATQRAEYGQKAGDFVNHLRIAVDNDTLTDTSNVSILRDGACSILDMLNTLHPSIDPTEFLNDETDLFTTISYLSRATDYIQTNDTRLLLKSLKTLRSRLLEIKRKIHDERKRNALQGLASEWGKVKACVVRLGSRTLDQEDLEQMAAAMKPATQHGFDLRYILSPDDKQKLGWDKGIMELFVARLGKLPQGLRVLPVFKEFEWQVKMLERML</sequence>
<keyword evidence="2" id="KW-1185">Reference proteome</keyword>
<dbReference type="AlphaFoldDB" id="A0A6A6TGG7"/>
<accession>A0A6A6TGG7</accession>
<evidence type="ECO:0000313" key="1">
    <source>
        <dbReference type="EMBL" id="KAF2657714.1"/>
    </source>
</evidence>
<dbReference type="Proteomes" id="UP000799324">
    <property type="component" value="Unassembled WGS sequence"/>
</dbReference>
<evidence type="ECO:0000313" key="2">
    <source>
        <dbReference type="Proteomes" id="UP000799324"/>
    </source>
</evidence>
<name>A0A6A6TGG7_9PLEO</name>